<proteinExistence type="predicted"/>
<protein>
    <submittedName>
        <fullName evidence="1">Uncharacterized protein</fullName>
    </submittedName>
</protein>
<dbReference type="RefSeq" id="WP_028119623.1">
    <property type="nucleotide sequence ID" value="NZ_CP102453.1"/>
</dbReference>
<name>A0ABY5P887_9LACT</name>
<evidence type="ECO:0000313" key="1">
    <source>
        <dbReference type="EMBL" id="UUX34879.1"/>
    </source>
</evidence>
<evidence type="ECO:0000313" key="2">
    <source>
        <dbReference type="Proteomes" id="UP001315967"/>
    </source>
</evidence>
<reference evidence="1 2" key="1">
    <citation type="submission" date="2022-08" db="EMBL/GenBank/DDBJ databases">
        <title>Aerococcaceae sp. nov isolated from spoiled eye mask.</title>
        <authorList>
            <person name="Zhou G."/>
            <person name="Xie X.-B."/>
            <person name="Shi Q.-S."/>
            <person name="Wang Y.-S."/>
            <person name="Wen X."/>
            <person name="Peng H."/>
            <person name="Yang X.-J."/>
            <person name="Tao H.-B."/>
            <person name="Huang X.-M."/>
        </authorList>
    </citation>
    <scope>NUCLEOTIDE SEQUENCE [LARGE SCALE GENOMIC DNA]</scope>
    <source>
        <strain evidence="2">DM20194951</strain>
    </source>
</reference>
<keyword evidence="2" id="KW-1185">Reference proteome</keyword>
<dbReference type="EMBL" id="CP102453">
    <property type="protein sequence ID" value="UUX34879.1"/>
    <property type="molecule type" value="Genomic_DNA"/>
</dbReference>
<gene>
    <name evidence="1" type="ORF">NRE15_04320</name>
</gene>
<sequence length="171" mass="20398">MNNEVLSMVSNSLTKYVFTQPNQSKMINIIFGGTSHFDSLREEIESEPYAYIPLKWAMTSDDDLAQFVYSMFYKKASQNTEVSLKKQWQQFENTPDYYAQVVNYMLNSDDYLLGDRYVFENEKPRSQFRPARTQDNMREEFMVRHQETFVKQQYYARVLSIGNSMYRLVNE</sequence>
<dbReference type="Proteomes" id="UP001315967">
    <property type="component" value="Chromosome"/>
</dbReference>
<organism evidence="1 2">
    <name type="scientific">Fundicoccus culcitae</name>
    <dbReference type="NCBI Taxonomy" id="2969821"/>
    <lineage>
        <taxon>Bacteria</taxon>
        <taxon>Bacillati</taxon>
        <taxon>Bacillota</taxon>
        <taxon>Bacilli</taxon>
        <taxon>Lactobacillales</taxon>
        <taxon>Aerococcaceae</taxon>
        <taxon>Fundicoccus</taxon>
    </lineage>
</organism>
<accession>A0ABY5P887</accession>